<feature type="compositionally biased region" description="Basic and acidic residues" evidence="1">
    <location>
        <begin position="25"/>
        <end position="71"/>
    </location>
</feature>
<dbReference type="InParanoid" id="A0A0C3BWU7"/>
<keyword evidence="4" id="KW-1185">Reference proteome</keyword>
<dbReference type="OrthoDB" id="786951at2759"/>
<dbReference type="PANTHER" id="PTHR21032">
    <property type="entry name" value="G PATCH DOMAIN-CONTAINING PROTEIN 11"/>
    <property type="match status" value="1"/>
</dbReference>
<dbReference type="HOGENOM" id="CLU_046724_1_0_1"/>
<dbReference type="PROSITE" id="PS50174">
    <property type="entry name" value="G_PATCH"/>
    <property type="match status" value="1"/>
</dbReference>
<evidence type="ECO:0000313" key="3">
    <source>
        <dbReference type="EMBL" id="KIM91023.1"/>
    </source>
</evidence>
<evidence type="ECO:0000259" key="2">
    <source>
        <dbReference type="PROSITE" id="PS50174"/>
    </source>
</evidence>
<organism evidence="3 4">
    <name type="scientific">Piloderma croceum (strain F 1598)</name>
    <dbReference type="NCBI Taxonomy" id="765440"/>
    <lineage>
        <taxon>Eukaryota</taxon>
        <taxon>Fungi</taxon>
        <taxon>Dikarya</taxon>
        <taxon>Basidiomycota</taxon>
        <taxon>Agaricomycotina</taxon>
        <taxon>Agaricomycetes</taxon>
        <taxon>Agaricomycetidae</taxon>
        <taxon>Atheliales</taxon>
        <taxon>Atheliaceae</taxon>
        <taxon>Piloderma</taxon>
    </lineage>
</organism>
<name>A0A0C3BWU7_PILCF</name>
<reference evidence="3 4" key="1">
    <citation type="submission" date="2014-04" db="EMBL/GenBank/DDBJ databases">
        <authorList>
            <consortium name="DOE Joint Genome Institute"/>
            <person name="Kuo A."/>
            <person name="Tarkka M."/>
            <person name="Buscot F."/>
            <person name="Kohler A."/>
            <person name="Nagy L.G."/>
            <person name="Floudas D."/>
            <person name="Copeland A."/>
            <person name="Barry K.W."/>
            <person name="Cichocki N."/>
            <person name="Veneault-Fourrey C."/>
            <person name="LaButti K."/>
            <person name="Lindquist E.A."/>
            <person name="Lipzen A."/>
            <person name="Lundell T."/>
            <person name="Morin E."/>
            <person name="Murat C."/>
            <person name="Sun H."/>
            <person name="Tunlid A."/>
            <person name="Henrissat B."/>
            <person name="Grigoriev I.V."/>
            <person name="Hibbett D.S."/>
            <person name="Martin F."/>
            <person name="Nordberg H.P."/>
            <person name="Cantor M.N."/>
            <person name="Hua S.X."/>
        </authorList>
    </citation>
    <scope>NUCLEOTIDE SEQUENCE [LARGE SCALE GENOMIC DNA]</scope>
    <source>
        <strain evidence="3 4">F 1598</strain>
    </source>
</reference>
<sequence length="353" mass="39757">MAEDEDDYLSDKFLVESASLSRPKTYAERRKEAQRQAQIKNEENRLKSRRQREQESREEGLSKSLFERAKEEEESGISTGNKALSMMMKMGFKPGQSLGISKDVGSPPIPHEVDHDQSDESSAGPSRTETSHSATQHKIEPIPINEWMGKKGIGLGKRARPPSPTSAERVAKMAKMAEVTGQETYRDRARQEYEERRADGRLIPAQRTCETLDEKSGKTFNVLWLNPQNPDTFPEGLIDALAEPPIALSKQDSDHGTIQSRLRAQMQADALRPLGSALDEDEPGVSLTAKSIFTPETIEEATHFLRLGAQDRLRLVLAYLRDKYAYCFWCGTQYDDQDEMDEQCPGPEEDAHD</sequence>
<accession>A0A0C3BWU7</accession>
<dbReference type="Proteomes" id="UP000054166">
    <property type="component" value="Unassembled WGS sequence"/>
</dbReference>
<dbReference type="Pfam" id="PF13821">
    <property type="entry name" value="DUF4187"/>
    <property type="match status" value="1"/>
</dbReference>
<feature type="domain" description="G-patch" evidence="2">
    <location>
        <begin position="79"/>
        <end position="128"/>
    </location>
</feature>
<dbReference type="GO" id="GO:0000776">
    <property type="term" value="C:kinetochore"/>
    <property type="evidence" value="ECO:0007669"/>
    <property type="project" value="TreeGrafter"/>
</dbReference>
<gene>
    <name evidence="3" type="ORF">PILCRDRAFT_94631</name>
</gene>
<dbReference type="Pfam" id="PF01585">
    <property type="entry name" value="G-patch"/>
    <property type="match status" value="1"/>
</dbReference>
<dbReference type="InterPro" id="IPR039249">
    <property type="entry name" value="GPATCH11"/>
</dbReference>
<dbReference type="AlphaFoldDB" id="A0A0C3BWU7"/>
<feature type="region of interest" description="Disordered" evidence="1">
    <location>
        <begin position="19"/>
        <end position="137"/>
    </location>
</feature>
<dbReference type="InterPro" id="IPR025239">
    <property type="entry name" value="DUF4187"/>
</dbReference>
<evidence type="ECO:0000256" key="1">
    <source>
        <dbReference type="SAM" id="MobiDB-lite"/>
    </source>
</evidence>
<reference evidence="4" key="2">
    <citation type="submission" date="2015-01" db="EMBL/GenBank/DDBJ databases">
        <title>Evolutionary Origins and Diversification of the Mycorrhizal Mutualists.</title>
        <authorList>
            <consortium name="DOE Joint Genome Institute"/>
            <consortium name="Mycorrhizal Genomics Consortium"/>
            <person name="Kohler A."/>
            <person name="Kuo A."/>
            <person name="Nagy L.G."/>
            <person name="Floudas D."/>
            <person name="Copeland A."/>
            <person name="Barry K.W."/>
            <person name="Cichocki N."/>
            <person name="Veneault-Fourrey C."/>
            <person name="LaButti K."/>
            <person name="Lindquist E.A."/>
            <person name="Lipzen A."/>
            <person name="Lundell T."/>
            <person name="Morin E."/>
            <person name="Murat C."/>
            <person name="Riley R."/>
            <person name="Ohm R."/>
            <person name="Sun H."/>
            <person name="Tunlid A."/>
            <person name="Henrissat B."/>
            <person name="Grigoriev I.V."/>
            <person name="Hibbett D.S."/>
            <person name="Martin F."/>
        </authorList>
    </citation>
    <scope>NUCLEOTIDE SEQUENCE [LARGE SCALE GENOMIC DNA]</scope>
    <source>
        <strain evidence="4">F 1598</strain>
    </source>
</reference>
<dbReference type="SMART" id="SM01173">
    <property type="entry name" value="DUF4187"/>
    <property type="match status" value="1"/>
</dbReference>
<dbReference type="STRING" id="765440.A0A0C3BWU7"/>
<dbReference type="InterPro" id="IPR000467">
    <property type="entry name" value="G_patch_dom"/>
</dbReference>
<feature type="compositionally biased region" description="Polar residues" evidence="1">
    <location>
        <begin position="120"/>
        <end position="136"/>
    </location>
</feature>
<protein>
    <recommendedName>
        <fullName evidence="2">G-patch domain-containing protein</fullName>
    </recommendedName>
</protein>
<dbReference type="PANTHER" id="PTHR21032:SF0">
    <property type="entry name" value="G PATCH DOMAIN-CONTAINING PROTEIN 11"/>
    <property type="match status" value="1"/>
</dbReference>
<evidence type="ECO:0000313" key="4">
    <source>
        <dbReference type="Proteomes" id="UP000054166"/>
    </source>
</evidence>
<dbReference type="GO" id="GO:0003676">
    <property type="term" value="F:nucleic acid binding"/>
    <property type="evidence" value="ECO:0007669"/>
    <property type="project" value="InterPro"/>
</dbReference>
<proteinExistence type="predicted"/>
<dbReference type="EMBL" id="KN832972">
    <property type="protein sequence ID" value="KIM91023.1"/>
    <property type="molecule type" value="Genomic_DNA"/>
</dbReference>